<evidence type="ECO:0000313" key="4">
    <source>
        <dbReference type="Proteomes" id="UP000032305"/>
    </source>
</evidence>
<evidence type="ECO:0000313" key="3">
    <source>
        <dbReference type="EMBL" id="GAL99869.1"/>
    </source>
</evidence>
<dbReference type="RefSeq" id="WP_157013557.1">
    <property type="nucleotide sequence ID" value="NZ_BBPI01000015.1"/>
</dbReference>
<gene>
    <name evidence="3" type="ORF">SP5_015_00340</name>
</gene>
<keyword evidence="2" id="KW-0732">Signal</keyword>
<name>A0A0A1W371_9SPHN</name>
<keyword evidence="4" id="KW-1185">Reference proteome</keyword>
<proteinExistence type="predicted"/>
<evidence type="ECO:0008006" key="5">
    <source>
        <dbReference type="Google" id="ProtNLM"/>
    </source>
</evidence>
<dbReference type="Proteomes" id="UP000032305">
    <property type="component" value="Unassembled WGS sequence"/>
</dbReference>
<evidence type="ECO:0000256" key="1">
    <source>
        <dbReference type="SAM" id="MobiDB-lite"/>
    </source>
</evidence>
<feature type="signal peptide" evidence="2">
    <location>
        <begin position="1"/>
        <end position="20"/>
    </location>
</feature>
<reference evidence="3 4" key="1">
    <citation type="submission" date="2014-11" db="EMBL/GenBank/DDBJ databases">
        <title>Whole genome shotgun sequence of Sphingomonas parapaucimobilis NBRC 15100.</title>
        <authorList>
            <person name="Katano-Makiyama Y."/>
            <person name="Hosoyama A."/>
            <person name="Hashimoto M."/>
            <person name="Hosoyama Y."/>
            <person name="Noguchi M."/>
            <person name="Numata M."/>
            <person name="Tsuchikane K."/>
            <person name="Hirakata S."/>
            <person name="Uohara A."/>
            <person name="Shimodaira J."/>
            <person name="Ohji S."/>
            <person name="Ichikawa N."/>
            <person name="Kimura A."/>
            <person name="Yamazoe A."/>
            <person name="Fujita N."/>
        </authorList>
    </citation>
    <scope>NUCLEOTIDE SEQUENCE [LARGE SCALE GENOMIC DNA]</scope>
    <source>
        <strain evidence="3 4">NBRC 15100</strain>
    </source>
</reference>
<sequence length="106" mass="11834">MKLLAVLGAGLIAVSGVAAAAPAEAAPHDRWGRGPGWDRGPGWHHRGPGWDRGPGWHRGGPRWDRGPGWRGPRGPRYAYGYGRPRVTCRWVRTWNGPQRQCFNTYR</sequence>
<feature type="region of interest" description="Disordered" evidence="1">
    <location>
        <begin position="23"/>
        <end position="73"/>
    </location>
</feature>
<evidence type="ECO:0000256" key="2">
    <source>
        <dbReference type="SAM" id="SignalP"/>
    </source>
</evidence>
<organism evidence="3 4">
    <name type="scientific">Sphingomonas parapaucimobilis NBRC 15100</name>
    <dbReference type="NCBI Taxonomy" id="1219049"/>
    <lineage>
        <taxon>Bacteria</taxon>
        <taxon>Pseudomonadati</taxon>
        <taxon>Pseudomonadota</taxon>
        <taxon>Alphaproteobacteria</taxon>
        <taxon>Sphingomonadales</taxon>
        <taxon>Sphingomonadaceae</taxon>
        <taxon>Sphingomonas</taxon>
    </lineage>
</organism>
<comment type="caution">
    <text evidence="3">The sequence shown here is derived from an EMBL/GenBank/DDBJ whole genome shotgun (WGS) entry which is preliminary data.</text>
</comment>
<dbReference type="EMBL" id="BBPI01000015">
    <property type="protein sequence ID" value="GAL99869.1"/>
    <property type="molecule type" value="Genomic_DNA"/>
</dbReference>
<protein>
    <recommendedName>
        <fullName evidence="5">Sulfur globule protein</fullName>
    </recommendedName>
</protein>
<feature type="chain" id="PRO_5001993397" description="Sulfur globule protein" evidence="2">
    <location>
        <begin position="21"/>
        <end position="106"/>
    </location>
</feature>
<dbReference type="AlphaFoldDB" id="A0A0A1W371"/>
<accession>A0A0A1W371</accession>